<protein>
    <submittedName>
        <fullName evidence="8 9">Uncharacterized protein</fullName>
    </submittedName>
</protein>
<dbReference type="InterPro" id="IPR011044">
    <property type="entry name" value="Quino_amine_DH_bsu"/>
</dbReference>
<keyword evidence="2" id="KW-0677">Repeat</keyword>
<dbReference type="InterPro" id="IPR019775">
    <property type="entry name" value="WD40_repeat_CS"/>
</dbReference>
<dbReference type="Gene3D" id="2.130.10.10">
    <property type="entry name" value="YVTN repeat-like/Quinoprotein amine dehydrogenase"/>
    <property type="match status" value="4"/>
</dbReference>
<reference evidence="10" key="1">
    <citation type="submission" date="2012-12" db="EMBL/GenBank/DDBJ databases">
        <authorList>
            <person name="Hellsten U."/>
            <person name="Grimwood J."/>
            <person name="Chapman J.A."/>
            <person name="Shapiro H."/>
            <person name="Aerts A."/>
            <person name="Otillar R.P."/>
            <person name="Terry A.Y."/>
            <person name="Boore J.L."/>
            <person name="Simakov O."/>
            <person name="Marletaz F."/>
            <person name="Cho S.-J."/>
            <person name="Edsinger-Gonzales E."/>
            <person name="Havlak P."/>
            <person name="Kuo D.-H."/>
            <person name="Larsson T."/>
            <person name="Lv J."/>
            <person name="Arendt D."/>
            <person name="Savage R."/>
            <person name="Osoegawa K."/>
            <person name="de Jong P."/>
            <person name="Lindberg D.R."/>
            <person name="Seaver E.C."/>
            <person name="Weisblat D.A."/>
            <person name="Putnam N.H."/>
            <person name="Grigoriev I.V."/>
            <person name="Rokhsar D.S."/>
        </authorList>
    </citation>
    <scope>NUCLEOTIDE SEQUENCE</scope>
</reference>
<dbReference type="PROSITE" id="PS00678">
    <property type="entry name" value="WD_REPEATS_1"/>
    <property type="match status" value="1"/>
</dbReference>
<dbReference type="PANTHER" id="PTHR19871:SF14">
    <property type="entry name" value="DUF4062 DOMAIN-CONTAINING PROTEIN"/>
    <property type="match status" value="1"/>
</dbReference>
<dbReference type="InterPro" id="IPR025139">
    <property type="entry name" value="DUF4062"/>
</dbReference>
<dbReference type="OrthoDB" id="2325716at2759"/>
<feature type="domain" description="DUF4062" evidence="6">
    <location>
        <begin position="13"/>
        <end position="81"/>
    </location>
</feature>
<dbReference type="InterPro" id="IPR018247">
    <property type="entry name" value="EF_Hand_1_Ca_BS"/>
</dbReference>
<evidence type="ECO:0000313" key="8">
    <source>
        <dbReference type="EMBL" id="ESN92624.1"/>
    </source>
</evidence>
<dbReference type="PROSITE" id="PS50294">
    <property type="entry name" value="WD_REPEATS_REGION"/>
    <property type="match status" value="1"/>
</dbReference>
<dbReference type="Proteomes" id="UP000015101">
    <property type="component" value="Unassembled WGS sequence"/>
</dbReference>
<evidence type="ECO:0000259" key="5">
    <source>
        <dbReference type="Pfam" id="PF05729"/>
    </source>
</evidence>
<dbReference type="GeneID" id="20200659"/>
<dbReference type="InterPro" id="IPR015943">
    <property type="entry name" value="WD40/YVTN_repeat-like_dom_sf"/>
</dbReference>
<dbReference type="SUPFAM" id="SSF50969">
    <property type="entry name" value="YVTN repeat-like/Quinoprotein amine dehydrogenase"/>
    <property type="match status" value="1"/>
</dbReference>
<dbReference type="CTD" id="20200659"/>
<reference evidence="8 10" key="2">
    <citation type="journal article" date="2013" name="Nature">
        <title>Insights into bilaterian evolution from three spiralian genomes.</title>
        <authorList>
            <person name="Simakov O."/>
            <person name="Marletaz F."/>
            <person name="Cho S.J."/>
            <person name="Edsinger-Gonzales E."/>
            <person name="Havlak P."/>
            <person name="Hellsten U."/>
            <person name="Kuo D.H."/>
            <person name="Larsson T."/>
            <person name="Lv J."/>
            <person name="Arendt D."/>
            <person name="Savage R."/>
            <person name="Osoegawa K."/>
            <person name="de Jong P."/>
            <person name="Grimwood J."/>
            <person name="Chapman J.A."/>
            <person name="Shapiro H."/>
            <person name="Aerts A."/>
            <person name="Otillar R.P."/>
            <person name="Terry A.Y."/>
            <person name="Boore J.L."/>
            <person name="Grigoriev I.V."/>
            <person name="Lindberg D.R."/>
            <person name="Seaver E.C."/>
            <person name="Weisblat D.A."/>
            <person name="Putnam N.H."/>
            <person name="Rokhsar D.S."/>
        </authorList>
    </citation>
    <scope>NUCLEOTIDE SEQUENCE</scope>
</reference>
<dbReference type="EnsemblMetazoa" id="HelroT164700">
    <property type="protein sequence ID" value="HelroP164700"/>
    <property type="gene ID" value="HelroG164700"/>
</dbReference>
<feature type="domain" description="NACHT" evidence="5">
    <location>
        <begin position="374"/>
        <end position="506"/>
    </location>
</feature>
<sequence length="1936" mass="221124">MKVCPQLSSKIVRVFISSTFSDMVHERNVLMESVYPELKNFCRETYRLEFQMVDLRWGIREEAHDNHTIIDFCLKEIENCRNMSIGPNFVVSEDGGRDVTLEEIKLLDDWFRKDTNVLPYEYVLQPISSLLPDFGNEENQEKHRAAQRVWDRIRLQLLNILRKGANLCLGGSKLSPEAANKYFVSVTEYEIERGLLNVEDSLDTCLCFVRTVENLEQNRHMPRARLYLDFLDSNTDEIDLNAQHLLNELLNEKIANRLTDERNYEYFKLEWTDSVNRDPAEDDEYLRIFCDSFREKMQWLINKSAQKINKINSMPKMVEIVQQLEMCKCRSESLRGRDGALNKVRLYLTSPTSNSTSLPTPSTSSSSSSPNKPLVLFGESGCGKTSVSAKVAHEARSWYQEYNGTDPVVVFRFLGTTCYSCSVRLMLGSVCWQIARAYDLPANDIPSDYPGLVFYFHELLKKSSEARPLVLIFDGLDQLASTHRAHGLAWLPFYLPDYSRIIVSTVPDKYGIFSILSTQLADVRHKNFEEIKPLGVQLSFDLIKEWLDATGIGLTEVQFRIVEDALDNCSLPLYTTLVFEQIRQWRSYYTPDQTVIEKTIETIISSLFDRIELDHGEVFVAHSLSYLTASREGLSDVELEDVLSLDDKVLNDVFQHWLPPLRRIPPLLVPRLQLELSSYIIQRETNGTMVYYWYHAQFIDVAKKRYLSNGTHKTYIHHILAHYFLGTWGGGRKKAYTCPEKQMKLMATRNFEGSEDRKVPNQPLVFGRTSCDVSENNAGAKPNYNLRKLCELPYHLLESRMYIDLTQQVLFNYEWLYTKLTALSLHDAISDFTLTVQQYNNKEDISLLYSALRMSGSQINSNPRSLALDLIGRLLHYYNDHERYHNIRRLLQQCDQQSLKHSALIPLQQCFEPPKLAVLFVLEGHNQQVSDIVINDETNELISVSKDGYLAFWDLVGGERSRTIDISSLNPGRLTRLFQSKDGKYLIVDSDFNESPIFVLDTKIGQILSKCGSREATTRRGFVAGNLFCRQKSIIDIEEGEQIKRIEEFTSNRNYVACTLTPDGQSILLAESDEIKMFDIKDGTLIKCLKNADENTVNVMRVTEDSRVCYCGSAISLLFSAYDIDKSSDTFGQQLLKFDCSKYLNNCFVPSSISMSGLMQEIWDISLCTSNSYLVLINVCNHSLISYSVKTNISTGMKLEVDSNKRSSRMKPTSGFNKSVYNYDGSLVLASHSNFLSIWKSETGEFLQKITIHSTSDFPYPWCVSKTRNILATGSTIDTAVRVWDLDRTDNVDSSDLKVYTNPIDCTACDTNNRLVYVKSYYGLNSSSNGYKFFDRFAIDVWNVSTGNWKCFIPFFKYGRLIEMKCSHDGKYLALLLNSLSQWYVVVLNIYEDEVQCAAGHDVDWQCKQFEFGPDWEYMASYASLDNEDEVILWNVKNNKKIVSFQEAKNPIFTLDSQYLLYIDAGVNIIIYSLINFAPAKCQVQIFPNKLTCIPLKHHCILVTSFKENFSKVSVWDFHGAGRVKCEMQNISKNGFADVSKNGQLAVDDLLQVYDINTGVLVKKFQYVSNLKDSTEKLNSVETTKSKLVRLTYDGLYCIWFEESTYLMKVGSVVNGHLIAQSNLHENVTSLETMDCGYVIFCGRQDGHIITMKLIPPAENSSSAAGVLSNYKPKNEKDRRHYILDLEPCTNATVQQFDRLFQQPSQHIDDAEIRVASSDVYNQLSKHAELPKLFTFLKPKTSVSKLSNSNLTAPNSPAILMFAQRNNIFPPSGEIKFSPKHKKLADFTSFSRSSMSLPRKKTDIKPDIRLVTSSSASLETDNSASSQNSPPLINTVSPVFDTSKKYKSAQDLCKLDGSLSRSSLDSLIDKVDKKCRHEEKNKTDFVEIVENSNKKESKKIKSKTVNTLGRHSLKMPKQKARNKFLAFFSHLKSDKK</sequence>
<dbReference type="InterPro" id="IPR011047">
    <property type="entry name" value="Quinoprotein_ADH-like_sf"/>
</dbReference>
<dbReference type="InterPro" id="IPR057588">
    <property type="entry name" value="NWD1/2-like_WH"/>
</dbReference>
<dbReference type="STRING" id="6412.T1EVQ9"/>
<dbReference type="SUPFAM" id="SSF50998">
    <property type="entry name" value="Quinoprotein alcohol dehydrogenase-like"/>
    <property type="match status" value="1"/>
</dbReference>
<dbReference type="InterPro" id="IPR007111">
    <property type="entry name" value="NACHT_NTPase"/>
</dbReference>
<feature type="compositionally biased region" description="Low complexity" evidence="4">
    <location>
        <begin position="351"/>
        <end position="371"/>
    </location>
</feature>
<name>T1EVQ9_HELRO</name>
<dbReference type="SMART" id="SM00320">
    <property type="entry name" value="WD40"/>
    <property type="match status" value="3"/>
</dbReference>
<feature type="region of interest" description="Disordered" evidence="4">
    <location>
        <begin position="351"/>
        <end position="372"/>
    </location>
</feature>
<dbReference type="HOGENOM" id="CLU_001985_0_0_1"/>
<dbReference type="Pfam" id="PF00400">
    <property type="entry name" value="WD40"/>
    <property type="match status" value="1"/>
</dbReference>
<dbReference type="InterPro" id="IPR027417">
    <property type="entry name" value="P-loop_NTPase"/>
</dbReference>
<dbReference type="eggNOG" id="KOG3602">
    <property type="taxonomic scope" value="Eukaryota"/>
</dbReference>
<dbReference type="Pfam" id="PF05729">
    <property type="entry name" value="NACHT"/>
    <property type="match status" value="1"/>
</dbReference>
<dbReference type="InParanoid" id="T1EVQ9"/>
<evidence type="ECO:0000313" key="9">
    <source>
        <dbReference type="EnsemblMetazoa" id="HelroP164700"/>
    </source>
</evidence>
<dbReference type="PANTHER" id="PTHR19871">
    <property type="entry name" value="BETA TRANSDUCIN-RELATED PROTEIN"/>
    <property type="match status" value="1"/>
</dbReference>
<reference evidence="9" key="3">
    <citation type="submission" date="2015-06" db="UniProtKB">
        <authorList>
            <consortium name="EnsemblMetazoa"/>
        </authorList>
    </citation>
    <scope>IDENTIFICATION</scope>
</reference>
<feature type="domain" description="NWD1/2-like winged helix-turn-helix" evidence="7">
    <location>
        <begin position="598"/>
        <end position="709"/>
    </location>
</feature>
<dbReference type="OMA" id="LSPNIMM"/>
<dbReference type="RefSeq" id="XP_009028944.1">
    <property type="nucleotide sequence ID" value="XM_009030696.1"/>
</dbReference>
<dbReference type="Gene3D" id="1.25.40.370">
    <property type="match status" value="1"/>
</dbReference>
<dbReference type="Pfam" id="PF13271">
    <property type="entry name" value="DUF4062"/>
    <property type="match status" value="1"/>
</dbReference>
<dbReference type="EMBL" id="KB097639">
    <property type="protein sequence ID" value="ESN92624.1"/>
    <property type="molecule type" value="Genomic_DNA"/>
</dbReference>
<keyword evidence="1 3" id="KW-0853">WD repeat</keyword>
<evidence type="ECO:0000259" key="6">
    <source>
        <dbReference type="Pfam" id="PF13271"/>
    </source>
</evidence>
<dbReference type="EMBL" id="AMQM01001769">
    <property type="status" value="NOT_ANNOTATED_CDS"/>
    <property type="molecule type" value="Genomic_DNA"/>
</dbReference>
<evidence type="ECO:0000256" key="2">
    <source>
        <dbReference type="ARBA" id="ARBA00022737"/>
    </source>
</evidence>
<dbReference type="PROSITE" id="PS50082">
    <property type="entry name" value="WD_REPEATS_2"/>
    <property type="match status" value="1"/>
</dbReference>
<dbReference type="PROSITE" id="PS00018">
    <property type="entry name" value="EF_HAND_1"/>
    <property type="match status" value="1"/>
</dbReference>
<gene>
    <name evidence="9" type="primary">20200659</name>
    <name evidence="8" type="ORF">HELRODRAFT_164700</name>
</gene>
<dbReference type="SUPFAM" id="SSF52540">
    <property type="entry name" value="P-loop containing nucleoside triphosphate hydrolases"/>
    <property type="match status" value="1"/>
</dbReference>
<dbReference type="KEGG" id="hro:HELRODRAFT_164700"/>
<organism evidence="9 10">
    <name type="scientific">Helobdella robusta</name>
    <name type="common">Californian leech</name>
    <dbReference type="NCBI Taxonomy" id="6412"/>
    <lineage>
        <taxon>Eukaryota</taxon>
        <taxon>Metazoa</taxon>
        <taxon>Spiralia</taxon>
        <taxon>Lophotrochozoa</taxon>
        <taxon>Annelida</taxon>
        <taxon>Clitellata</taxon>
        <taxon>Hirudinea</taxon>
        <taxon>Rhynchobdellida</taxon>
        <taxon>Glossiphoniidae</taxon>
        <taxon>Helobdella</taxon>
    </lineage>
</organism>
<dbReference type="Pfam" id="PF25469">
    <property type="entry name" value="WHD_NWD1"/>
    <property type="match status" value="1"/>
</dbReference>
<evidence type="ECO:0000313" key="10">
    <source>
        <dbReference type="Proteomes" id="UP000015101"/>
    </source>
</evidence>
<dbReference type="Gene3D" id="3.40.50.300">
    <property type="entry name" value="P-loop containing nucleotide triphosphate hydrolases"/>
    <property type="match status" value="1"/>
</dbReference>
<accession>T1EVQ9</accession>
<dbReference type="InterPro" id="IPR001680">
    <property type="entry name" value="WD40_rpt"/>
</dbReference>
<evidence type="ECO:0000256" key="3">
    <source>
        <dbReference type="PROSITE-ProRule" id="PRU00221"/>
    </source>
</evidence>
<evidence type="ECO:0000259" key="7">
    <source>
        <dbReference type="Pfam" id="PF25469"/>
    </source>
</evidence>
<evidence type="ECO:0000256" key="4">
    <source>
        <dbReference type="SAM" id="MobiDB-lite"/>
    </source>
</evidence>
<proteinExistence type="predicted"/>
<evidence type="ECO:0000256" key="1">
    <source>
        <dbReference type="ARBA" id="ARBA00022574"/>
    </source>
</evidence>
<keyword evidence="10" id="KW-1185">Reference proteome</keyword>
<feature type="region of interest" description="Disordered" evidence="4">
    <location>
        <begin position="1815"/>
        <end position="1834"/>
    </location>
</feature>
<feature type="repeat" description="WD" evidence="3">
    <location>
        <begin position="922"/>
        <end position="963"/>
    </location>
</feature>
<dbReference type="InterPro" id="IPR052752">
    <property type="entry name" value="NACHT-WD_repeat"/>
</dbReference>